<evidence type="ECO:0000256" key="4">
    <source>
        <dbReference type="ARBA" id="ARBA00023163"/>
    </source>
</evidence>
<accession>A0A9X2FBA0</accession>
<gene>
    <name evidence="5" type="ORF">NG895_04590</name>
</gene>
<dbReference type="InterPro" id="IPR036388">
    <property type="entry name" value="WH-like_DNA-bd_sf"/>
</dbReference>
<organism evidence="5 6">
    <name type="scientific">Aeoliella straminimaris</name>
    <dbReference type="NCBI Taxonomy" id="2954799"/>
    <lineage>
        <taxon>Bacteria</taxon>
        <taxon>Pseudomonadati</taxon>
        <taxon>Planctomycetota</taxon>
        <taxon>Planctomycetia</taxon>
        <taxon>Pirellulales</taxon>
        <taxon>Lacipirellulaceae</taxon>
        <taxon>Aeoliella</taxon>
    </lineage>
</organism>
<evidence type="ECO:0000313" key="6">
    <source>
        <dbReference type="Proteomes" id="UP001155241"/>
    </source>
</evidence>
<dbReference type="InterPro" id="IPR005650">
    <property type="entry name" value="BlaI_family"/>
</dbReference>
<keyword evidence="6" id="KW-1185">Reference proteome</keyword>
<dbReference type="GO" id="GO:0045892">
    <property type="term" value="P:negative regulation of DNA-templated transcription"/>
    <property type="evidence" value="ECO:0007669"/>
    <property type="project" value="InterPro"/>
</dbReference>
<dbReference type="PIRSF" id="PIRSF019455">
    <property type="entry name" value="CopR_AtkY"/>
    <property type="match status" value="1"/>
</dbReference>
<evidence type="ECO:0000256" key="1">
    <source>
        <dbReference type="ARBA" id="ARBA00011046"/>
    </source>
</evidence>
<comment type="similarity">
    <text evidence="1">Belongs to the BlaI transcriptional regulatory family.</text>
</comment>
<comment type="caution">
    <text evidence="5">The sequence shown here is derived from an EMBL/GenBank/DDBJ whole genome shotgun (WGS) entry which is preliminary data.</text>
</comment>
<protein>
    <submittedName>
        <fullName evidence="5">BlaI/MecI/CopY family transcriptional regulator</fullName>
    </submittedName>
</protein>
<reference evidence="5" key="1">
    <citation type="submission" date="2022-06" db="EMBL/GenBank/DDBJ databases">
        <title>Aeoliella straminimaris, a novel planctomycete from sediments.</title>
        <authorList>
            <person name="Vitorino I.R."/>
            <person name="Lage O.M."/>
        </authorList>
    </citation>
    <scope>NUCLEOTIDE SEQUENCE</scope>
    <source>
        <strain evidence="5">ICT_H6.2</strain>
    </source>
</reference>
<evidence type="ECO:0000313" key="5">
    <source>
        <dbReference type="EMBL" id="MCO6043174.1"/>
    </source>
</evidence>
<dbReference type="Pfam" id="PF03965">
    <property type="entry name" value="Penicillinase_R"/>
    <property type="match status" value="1"/>
</dbReference>
<keyword evidence="3" id="KW-0238">DNA-binding</keyword>
<dbReference type="RefSeq" id="WP_252851273.1">
    <property type="nucleotide sequence ID" value="NZ_JAMXLR010000020.1"/>
</dbReference>
<dbReference type="InterPro" id="IPR036390">
    <property type="entry name" value="WH_DNA-bd_sf"/>
</dbReference>
<sequence length="134" mass="14595">MPPAKQTPSELELQILGVLWNRGPSTVREILEALSDEKDRGYTSVLSVVQSMQRKKLVSVSRPRGERAYRYTAKKSRESVLGPMLGGLVSRVFGGDPAAAVQQLLDASDLDKDSIDKLRAVVDAAAKQSNGRKS</sequence>
<dbReference type="Gene3D" id="1.10.10.10">
    <property type="entry name" value="Winged helix-like DNA-binding domain superfamily/Winged helix DNA-binding domain"/>
    <property type="match status" value="1"/>
</dbReference>
<dbReference type="SUPFAM" id="SSF46785">
    <property type="entry name" value="Winged helix' DNA-binding domain"/>
    <property type="match status" value="1"/>
</dbReference>
<keyword evidence="2" id="KW-0805">Transcription regulation</keyword>
<dbReference type="GO" id="GO:0003677">
    <property type="term" value="F:DNA binding"/>
    <property type="evidence" value="ECO:0007669"/>
    <property type="project" value="UniProtKB-KW"/>
</dbReference>
<evidence type="ECO:0000256" key="3">
    <source>
        <dbReference type="ARBA" id="ARBA00023125"/>
    </source>
</evidence>
<keyword evidence="4" id="KW-0804">Transcription</keyword>
<name>A0A9X2FBA0_9BACT</name>
<dbReference type="EMBL" id="JAMXLR010000020">
    <property type="protein sequence ID" value="MCO6043174.1"/>
    <property type="molecule type" value="Genomic_DNA"/>
</dbReference>
<dbReference type="AlphaFoldDB" id="A0A9X2FBA0"/>
<proteinExistence type="inferred from homology"/>
<evidence type="ECO:0000256" key="2">
    <source>
        <dbReference type="ARBA" id="ARBA00023015"/>
    </source>
</evidence>
<dbReference type="Proteomes" id="UP001155241">
    <property type="component" value="Unassembled WGS sequence"/>
</dbReference>